<dbReference type="SUPFAM" id="SSF53300">
    <property type="entry name" value="vWA-like"/>
    <property type="match status" value="1"/>
</dbReference>
<dbReference type="InterPro" id="IPR002035">
    <property type="entry name" value="VWF_A"/>
</dbReference>
<feature type="region of interest" description="Disordered" evidence="1">
    <location>
        <begin position="1"/>
        <end position="83"/>
    </location>
</feature>
<dbReference type="SMART" id="SM00327">
    <property type="entry name" value="VWA"/>
    <property type="match status" value="1"/>
</dbReference>
<gene>
    <name evidence="3" type="ORF">MYCIT1_LOCUS11766</name>
</gene>
<dbReference type="InterPro" id="IPR036465">
    <property type="entry name" value="vWFA_dom_sf"/>
</dbReference>
<proteinExistence type="predicted"/>
<dbReference type="PANTHER" id="PTHR22796:SF1">
    <property type="entry name" value="VWFA DOMAIN-CONTAINING PROTEIN"/>
    <property type="match status" value="1"/>
</dbReference>
<dbReference type="PANTHER" id="PTHR22796">
    <property type="entry name" value="URG4-RELATED"/>
    <property type="match status" value="1"/>
</dbReference>
<dbReference type="InterPro" id="IPR027417">
    <property type="entry name" value="P-loop_NTPase"/>
</dbReference>
<evidence type="ECO:0000313" key="4">
    <source>
        <dbReference type="Proteomes" id="UP001295794"/>
    </source>
</evidence>
<dbReference type="Pfam" id="PF02263">
    <property type="entry name" value="GBP"/>
    <property type="match status" value="1"/>
</dbReference>
<dbReference type="CDD" id="cd00198">
    <property type="entry name" value="vWFA"/>
    <property type="match status" value="1"/>
</dbReference>
<reference evidence="3" key="1">
    <citation type="submission" date="2023-11" db="EMBL/GenBank/DDBJ databases">
        <authorList>
            <person name="De Vega J J."/>
            <person name="De Vega J J."/>
        </authorList>
    </citation>
    <scope>NUCLEOTIDE SEQUENCE</scope>
</reference>
<evidence type="ECO:0000256" key="1">
    <source>
        <dbReference type="SAM" id="MobiDB-lite"/>
    </source>
</evidence>
<name>A0AAD2H342_9AGAR</name>
<dbReference type="PROSITE" id="PS50234">
    <property type="entry name" value="VWFA"/>
    <property type="match status" value="1"/>
</dbReference>
<feature type="compositionally biased region" description="Basic and acidic residues" evidence="1">
    <location>
        <begin position="51"/>
        <end position="76"/>
    </location>
</feature>
<protein>
    <recommendedName>
        <fullName evidence="2">VWFA domain-containing protein</fullName>
    </recommendedName>
</protein>
<keyword evidence="4" id="KW-1185">Reference proteome</keyword>
<dbReference type="GO" id="GO:0003924">
    <property type="term" value="F:GTPase activity"/>
    <property type="evidence" value="ECO:0007669"/>
    <property type="project" value="InterPro"/>
</dbReference>
<dbReference type="GO" id="GO:0005525">
    <property type="term" value="F:GTP binding"/>
    <property type="evidence" value="ECO:0007669"/>
    <property type="project" value="InterPro"/>
</dbReference>
<evidence type="ECO:0000313" key="3">
    <source>
        <dbReference type="EMBL" id="CAK5268528.1"/>
    </source>
</evidence>
<accession>A0AAD2H342</accession>
<comment type="caution">
    <text evidence="3">The sequence shown here is derived from an EMBL/GenBank/DDBJ whole genome shotgun (WGS) entry which is preliminary data.</text>
</comment>
<evidence type="ECO:0000259" key="2">
    <source>
        <dbReference type="PROSITE" id="PS50234"/>
    </source>
</evidence>
<organism evidence="3 4">
    <name type="scientific">Mycena citricolor</name>
    <dbReference type="NCBI Taxonomy" id="2018698"/>
    <lineage>
        <taxon>Eukaryota</taxon>
        <taxon>Fungi</taxon>
        <taxon>Dikarya</taxon>
        <taxon>Basidiomycota</taxon>
        <taxon>Agaricomycotina</taxon>
        <taxon>Agaricomycetes</taxon>
        <taxon>Agaricomycetidae</taxon>
        <taxon>Agaricales</taxon>
        <taxon>Marasmiineae</taxon>
        <taxon>Mycenaceae</taxon>
        <taxon>Mycena</taxon>
    </lineage>
</organism>
<dbReference type="SUPFAM" id="SSF52540">
    <property type="entry name" value="P-loop containing nucleoside triphosphate hydrolases"/>
    <property type="match status" value="1"/>
</dbReference>
<dbReference type="EMBL" id="CAVNYO010000138">
    <property type="protein sequence ID" value="CAK5268528.1"/>
    <property type="molecule type" value="Genomic_DNA"/>
</dbReference>
<dbReference type="Gene3D" id="3.40.50.300">
    <property type="entry name" value="P-loop containing nucleotide triphosphate hydrolases"/>
    <property type="match status" value="1"/>
</dbReference>
<dbReference type="Gene3D" id="3.40.50.410">
    <property type="entry name" value="von Willebrand factor, type A domain"/>
    <property type="match status" value="1"/>
</dbReference>
<dbReference type="InterPro" id="IPR015894">
    <property type="entry name" value="Guanylate-bd_N"/>
</dbReference>
<dbReference type="Pfam" id="PF13519">
    <property type="entry name" value="VWA_2"/>
    <property type="match status" value="1"/>
</dbReference>
<dbReference type="Proteomes" id="UP001295794">
    <property type="component" value="Unassembled WGS sequence"/>
</dbReference>
<sequence>MTYTPVPVFPDSTGSHVVDSKTPDGWGGQSNAINESEDDDDDTKSWTSAHSEVEKDEVQVIDEPHSTRSSDAHALEPHPQPSEIKVNMFEPMDVDSEPLVNTQMHHAEKLDLAYRIPGLHRVLDLISESGSGGLVDKIIIAQESLERLINNLSPGAYSSLTKVDFKTLDKLDVKPLGIYGSKDEIVAFLSSRAVITDDIASILNQSVSGASAPYLRSGLYVFRAPLESEQIFLVYWPEPTTWNDDALSSVKRNRVTFMRYLTKLADQVVCLVSSEHARSIVWNEDSDGLETPIGLDLDLQEASDRMFSFEVAKTNEQEEDVSTREGFETVLRGVDVEPMSPEICTLDNADLEPTLIRGETSFALLTKRYVEGRAMERLIRGEKYNPAQLKRLLADGTIRIADGANDETLDILRENGLGKRYPGPFEAWRARNRVSKDSSDAASKEELQKVEKHVAESMSELEIVIREAICDRTLKMFSTIQRSALSPNDGEQLEHLRVQYQNFLALHPQVQDELEKTASPADRSSGPKINLPRFRTLKESILCVRLILREQQTLEEDDRKDLIAHVTDHGVESLTLALVKTKRQDDAKPKGFWTKITAWFTESDSTNPEDRIRKQLKESLASTPDAAFLQSLNDVLGEIPALEDMISRAIEAAVEGLNESIGKALKRTMARAQFVQEAALKAQIQRDQAVKLEAERRSSRMLFLKEYDQEVADSPNVMLIEKIESQTSAYSSLTPSLYRLYAVQKTVSKPTVECNVHSVQLTTEDRHSMQLDPTFVPTPRFQPSRTQTFSLGLGHRIVLAQLIQVRDSDKLLLVIEDAEHLCVFLDSPSNIGQAISRGRAGAKKLLHRDKIGKDVLLAYNEQKRMLMICAASQLKLHLYLFDEMLGALSAWGSPVDLNPWYSSGTAIVHSCFVLGSEEILFIDTGAQARIFSLVTQQFRPASLTLELIPTALHTSPDGACLILAFGSGDGVVHRAYHWDTFGSSQGIELGVVDIPTGPTVLTSFVNRRSAHLVSLDPAVSRCRSVALDITKKTTEFMFQATGGKATSSSQTQDTAHNCLIDVHADVWSRFPVVAAVQRQTISTSSDARRSRQLVFRTDRDQDRYAPHFAELISAFEQRTKKPTGDALKSIRVSAADSLSLLDPAHISRFRAGEWLVDLLCLIPIQIAVTRENRFLPLKDGIMSAELERSLLGAEVGQIVDALSFGWYESVFQSYMTAKKVKVVSSMGEQSVGKSFALNHLVDSSFAGSAMRTTEGVWMSVTPTDEALIVALDFEGVHSIERSAQEDTLLVLFNTAISNLVLFRNNFAISRNITGLFQSFQSSSTVLDPAANPSLFKSTLTIIIKDVVELDKTEIVREFSTKFTNIVREEQDANFISRLHAGQLNIVPWPVIESKGFYTLFPAVKKLLDKQTVTHKTAGEFLHTLKTLMAKLKANDWGSLSQTLVAHRAQKLLAGLPSALMLGYLEADEPLKNFDTDEPIEEPDTLAQFFLPSTVEDATAQSQMRERALAELQRSWAQYSSRHMASEGEWVTGLAQFLEQLTEERIRRVFAWISSNLSRFQTSHDKAEHLRRMFESEIVDMKAGVEMCGVQCSACQLRCLLSRRHDLSEGKHDCRTDHMCQHVCEFADEHPGEEKNCGLPAGHSGGHICAVDFHLCGQPCALQDKSGCMQSCMKVAHHAADEGHLCNARLHKCGEPCALMNVTVKGSNEQHSCSRTCAVSSDEPHSQHTCDSSTCPLPCELCKRLCANTDHLHGLIRGAVHLCGQSHNCSALCQADGTCEIATAPQSIEATFTGKHETFQYTKYSQVAKRLRCVHPIPAGERQHAGKHSHSTDPAPFHFCETRCEYCGYFCTLPRNHPQQEHETHHGSMSRSSWSIDGPDGSVLELNGHKFGSEDDGAPMMCNLYCHEMGRHVHLDYCRADDKSTCNDAHTQHLSARMMPNPDKAKDWISHSLYWQRSGFKDPYSRPDQLNFSKCDAMCPDTEHAATANNPAHPSYCTLPLFHPPATQASGLGYVSNDGHVFNCKNPAVMQQAFHVIFVIDRSGSMGSTDRRPLPGTPSTALIQQTANNRLGAVYSALHGFWISRTTALGASQGPAPARRDAYSVVLFDHAPTVCIANDFAHSPDELLHAMLPYHAGGGTNFTAAMQTAQTLVRDHWSAERSPVVIFLSDGECHVADETVQDACRGAVALGRPLSFHSVSFGRDSQSATLRRMAQLALEVQRNAPVSNPLMPAAAVVDSSYSVALDTVRLAETFLGFAESLRKPRGALFKSI</sequence>
<feature type="domain" description="VWFA" evidence="2">
    <location>
        <begin position="2034"/>
        <end position="2253"/>
    </location>
</feature>